<evidence type="ECO:0000256" key="9">
    <source>
        <dbReference type="SAM" id="SignalP"/>
    </source>
</evidence>
<comment type="subcellular location">
    <subcellularLocation>
        <location evidence="1">Membrane</location>
        <topology evidence="1">Single-pass membrane protein</topology>
    </subcellularLocation>
</comment>
<evidence type="ECO:0000256" key="4">
    <source>
        <dbReference type="ARBA" id="ARBA00022803"/>
    </source>
</evidence>
<gene>
    <name evidence="10" type="ORF">ACPOL_6640</name>
</gene>
<reference evidence="10 11" key="1">
    <citation type="journal article" date="2018" name="Front. Microbiol.">
        <title>Hydrolytic Capabilities as a Key to Environmental Success: Chitinolytic and Cellulolytic Acidobacteria From Acidic Sub-arctic Soils and Boreal Peatlands.</title>
        <authorList>
            <person name="Belova S.E."/>
            <person name="Ravin N.V."/>
            <person name="Pankratov T.A."/>
            <person name="Rakitin A.L."/>
            <person name="Ivanova A.A."/>
            <person name="Beletsky A.V."/>
            <person name="Mardanov A.V."/>
            <person name="Sinninghe Damste J.S."/>
            <person name="Dedysh S.N."/>
        </authorList>
    </citation>
    <scope>NUCLEOTIDE SEQUENCE [LARGE SCALE GENOMIC DNA]</scope>
    <source>
        <strain evidence="10 11">SBC82</strain>
    </source>
</reference>
<evidence type="ECO:0000256" key="2">
    <source>
        <dbReference type="ARBA" id="ARBA00022692"/>
    </source>
</evidence>
<feature type="repeat" description="TPR" evidence="8">
    <location>
        <begin position="240"/>
        <end position="273"/>
    </location>
</feature>
<evidence type="ECO:0000313" key="10">
    <source>
        <dbReference type="EMBL" id="AXC15852.1"/>
    </source>
</evidence>
<organism evidence="10 11">
    <name type="scientific">Acidisarcina polymorpha</name>
    <dbReference type="NCBI Taxonomy" id="2211140"/>
    <lineage>
        <taxon>Bacteria</taxon>
        <taxon>Pseudomonadati</taxon>
        <taxon>Acidobacteriota</taxon>
        <taxon>Terriglobia</taxon>
        <taxon>Terriglobales</taxon>
        <taxon>Acidobacteriaceae</taxon>
        <taxon>Acidisarcina</taxon>
    </lineage>
</organism>
<dbReference type="PANTHER" id="PTHR46208">
    <property type="entry name" value="MITOCHONDRIAL IMPORT RECEPTOR SUBUNIT TOM70"/>
    <property type="match status" value="1"/>
</dbReference>
<keyword evidence="4 8" id="KW-0802">TPR repeat</keyword>
<evidence type="ECO:0000256" key="8">
    <source>
        <dbReference type="PROSITE-ProRule" id="PRU00339"/>
    </source>
</evidence>
<evidence type="ECO:0000256" key="7">
    <source>
        <dbReference type="ARBA" id="ARBA00038030"/>
    </source>
</evidence>
<dbReference type="GO" id="GO:0016020">
    <property type="term" value="C:membrane"/>
    <property type="evidence" value="ECO:0007669"/>
    <property type="project" value="UniProtKB-SubCell"/>
</dbReference>
<dbReference type="Pfam" id="PF13432">
    <property type="entry name" value="TPR_16"/>
    <property type="match status" value="3"/>
</dbReference>
<dbReference type="PROSITE" id="PS50005">
    <property type="entry name" value="TPR"/>
    <property type="match status" value="3"/>
</dbReference>
<feature type="repeat" description="TPR" evidence="8">
    <location>
        <begin position="308"/>
        <end position="341"/>
    </location>
</feature>
<accession>A0A2Z5G985</accession>
<evidence type="ECO:0000313" key="11">
    <source>
        <dbReference type="Proteomes" id="UP000253606"/>
    </source>
</evidence>
<dbReference type="EMBL" id="CP030840">
    <property type="protein sequence ID" value="AXC15852.1"/>
    <property type="molecule type" value="Genomic_DNA"/>
</dbReference>
<proteinExistence type="inferred from homology"/>
<comment type="similarity">
    <text evidence="7">Belongs to the Tom70 family.</text>
</comment>
<dbReference type="InterPro" id="IPR011990">
    <property type="entry name" value="TPR-like_helical_dom_sf"/>
</dbReference>
<dbReference type="PANTHER" id="PTHR46208:SF1">
    <property type="entry name" value="MITOCHONDRIAL IMPORT RECEPTOR SUBUNIT TOM70"/>
    <property type="match status" value="1"/>
</dbReference>
<dbReference type="Gene3D" id="1.25.40.10">
    <property type="entry name" value="Tetratricopeptide repeat domain"/>
    <property type="match status" value="1"/>
</dbReference>
<dbReference type="SMART" id="SM00028">
    <property type="entry name" value="TPR"/>
    <property type="match status" value="8"/>
</dbReference>
<keyword evidence="9" id="KW-0732">Signal</keyword>
<name>A0A2Z5G985_9BACT</name>
<keyword evidence="3" id="KW-0677">Repeat</keyword>
<feature type="chain" id="PRO_5016359292" evidence="9">
    <location>
        <begin position="33"/>
        <end position="349"/>
    </location>
</feature>
<dbReference type="KEGG" id="abas:ACPOL_6640"/>
<evidence type="ECO:0000256" key="5">
    <source>
        <dbReference type="ARBA" id="ARBA00022989"/>
    </source>
</evidence>
<dbReference type="Proteomes" id="UP000253606">
    <property type="component" value="Chromosome"/>
</dbReference>
<protein>
    <submittedName>
        <fullName evidence="10">Uncharacterized protein</fullName>
    </submittedName>
</protein>
<evidence type="ECO:0000256" key="6">
    <source>
        <dbReference type="ARBA" id="ARBA00023136"/>
    </source>
</evidence>
<keyword evidence="5" id="KW-1133">Transmembrane helix</keyword>
<keyword evidence="6" id="KW-0472">Membrane</keyword>
<dbReference type="Pfam" id="PF13431">
    <property type="entry name" value="TPR_17"/>
    <property type="match status" value="1"/>
</dbReference>
<evidence type="ECO:0000256" key="3">
    <source>
        <dbReference type="ARBA" id="ARBA00022737"/>
    </source>
</evidence>
<feature type="repeat" description="TPR" evidence="8">
    <location>
        <begin position="172"/>
        <end position="205"/>
    </location>
</feature>
<feature type="signal peptide" evidence="9">
    <location>
        <begin position="1"/>
        <end position="32"/>
    </location>
</feature>
<dbReference type="OrthoDB" id="114102at2"/>
<dbReference type="AlphaFoldDB" id="A0A2Z5G985"/>
<dbReference type="InterPro" id="IPR019734">
    <property type="entry name" value="TPR_rpt"/>
</dbReference>
<dbReference type="SUPFAM" id="SSF48452">
    <property type="entry name" value="TPR-like"/>
    <property type="match status" value="1"/>
</dbReference>
<keyword evidence="11" id="KW-1185">Reference proteome</keyword>
<keyword evidence="2" id="KW-0812">Transmembrane</keyword>
<sequence length="349" mass="38220">MRLPMLRYCFSASCRIAVAIACLSGPFATLLAGQTVDRVSEAQALMNKGQLDKALELLTPSAAASPEAKGSEYLRGLILYEKGDLQNAAAAFAKASTQDPTDLEAMKMQGASLFRMGRAAEAIPLLERASGSTQQMNVDPQYVLGLCYLDTDRLDDARHAFAAQYEFLPDSAPAYLLEGRMLLRRQSLPAAEKSTRKALELKPDLPSAHLQLGQIALARNDLHEAVSQFIMERDLNPMFGAVYDRLGDAYLRSGDYINAQKALDRAVLLEPTLNIPYILLGKVLLEQNDALMATMYLKHAIEIDTKNSMAHALLGRAYRSLGRTDDAVAELRTAAKLQETEAPVVEQSK</sequence>
<evidence type="ECO:0000256" key="1">
    <source>
        <dbReference type="ARBA" id="ARBA00004167"/>
    </source>
</evidence>
<dbReference type="Pfam" id="PF13181">
    <property type="entry name" value="TPR_8"/>
    <property type="match status" value="1"/>
</dbReference>